<dbReference type="Pfam" id="PF08265">
    <property type="entry name" value="YL1_C"/>
    <property type="match status" value="1"/>
</dbReference>
<feature type="compositionally biased region" description="Polar residues" evidence="1">
    <location>
        <begin position="1"/>
        <end position="26"/>
    </location>
</feature>
<feature type="domain" description="Vps72/YL1 C-terminal" evidence="2">
    <location>
        <begin position="135"/>
        <end position="164"/>
    </location>
</feature>
<dbReference type="Proteomes" id="UP001338125">
    <property type="component" value="Unassembled WGS sequence"/>
</dbReference>
<feature type="compositionally biased region" description="Basic and acidic residues" evidence="1">
    <location>
        <begin position="219"/>
        <end position="228"/>
    </location>
</feature>
<evidence type="ECO:0000313" key="4">
    <source>
        <dbReference type="Proteomes" id="UP001338125"/>
    </source>
</evidence>
<accession>A0ABR0T0B0</accession>
<name>A0ABR0T0B0_9HYPO</name>
<keyword evidence="4" id="KW-1185">Reference proteome</keyword>
<dbReference type="PANTHER" id="PTHR13275">
    <property type="entry name" value="YL-1 PROTEIN TRANSCRIPTION FACTOR-LIKE 1"/>
    <property type="match status" value="1"/>
</dbReference>
<dbReference type="EMBL" id="JAVFKD010000002">
    <property type="protein sequence ID" value="KAK5997440.1"/>
    <property type="molecule type" value="Genomic_DNA"/>
</dbReference>
<feature type="compositionally biased region" description="Low complexity" evidence="1">
    <location>
        <begin position="229"/>
        <end position="288"/>
    </location>
</feature>
<dbReference type="PANTHER" id="PTHR13275:SF4">
    <property type="entry name" value="VACUOLAR PROTEIN SORTING-ASSOCIATED PROTEIN 72 HOMOLOG"/>
    <property type="match status" value="1"/>
</dbReference>
<dbReference type="SMART" id="SM00993">
    <property type="entry name" value="YL1_C"/>
    <property type="match status" value="1"/>
</dbReference>
<feature type="region of interest" description="Disordered" evidence="1">
    <location>
        <begin position="193"/>
        <end position="337"/>
    </location>
</feature>
<sequence>MTADFHTNSNPKSNILALPNTSQHTPTPAPPSLIQGQTRQHISDTNTTSAKFVPKDITIETIKNQAALMSKSASPSLSESVPQSATESSADLTTTTRNTIIFQNFDENAIKDKSIQTQLLFGRKMNKLSKPPPNPICVITNLPARYRDPKTGLPYYNAYAYREIQRLSRGEHRWSKILNAWVGSGTVAARGVPERFLNPNAPSKTAEEKAKLAQAKEQAAQKKEDELQAKVNQPQPQPQPQQQETQQSPPLQLQTKPVQTPMQQSQQTSQQQPPQQPSQQVQQPIRSQQPPPPSPIPAVAEASKTQNVTSQPQPQSLPMAHALPESQSQPHVQPPPT</sequence>
<evidence type="ECO:0000256" key="1">
    <source>
        <dbReference type="SAM" id="MobiDB-lite"/>
    </source>
</evidence>
<protein>
    <recommendedName>
        <fullName evidence="2">Vps72/YL1 C-terminal domain-containing protein</fullName>
    </recommendedName>
</protein>
<evidence type="ECO:0000259" key="2">
    <source>
        <dbReference type="SMART" id="SM00993"/>
    </source>
</evidence>
<organism evidence="3 4">
    <name type="scientific">Cladobotryum mycophilum</name>
    <dbReference type="NCBI Taxonomy" id="491253"/>
    <lineage>
        <taxon>Eukaryota</taxon>
        <taxon>Fungi</taxon>
        <taxon>Dikarya</taxon>
        <taxon>Ascomycota</taxon>
        <taxon>Pezizomycotina</taxon>
        <taxon>Sordariomycetes</taxon>
        <taxon>Hypocreomycetidae</taxon>
        <taxon>Hypocreales</taxon>
        <taxon>Hypocreaceae</taxon>
        <taxon>Cladobotryum</taxon>
    </lineage>
</organism>
<comment type="caution">
    <text evidence="3">The sequence shown here is derived from an EMBL/GenBank/DDBJ whole genome shotgun (WGS) entry which is preliminary data.</text>
</comment>
<feature type="region of interest" description="Disordered" evidence="1">
    <location>
        <begin position="1"/>
        <end position="35"/>
    </location>
</feature>
<feature type="compositionally biased region" description="Polar residues" evidence="1">
    <location>
        <begin position="303"/>
        <end position="316"/>
    </location>
</feature>
<evidence type="ECO:0000313" key="3">
    <source>
        <dbReference type="EMBL" id="KAK5997440.1"/>
    </source>
</evidence>
<proteinExistence type="predicted"/>
<reference evidence="3 4" key="1">
    <citation type="submission" date="2024-01" db="EMBL/GenBank/DDBJ databases">
        <title>Complete genome of Cladobotryum mycophilum ATHUM6906.</title>
        <authorList>
            <person name="Christinaki A.C."/>
            <person name="Myridakis A.I."/>
            <person name="Kouvelis V.N."/>
        </authorList>
    </citation>
    <scope>NUCLEOTIDE SEQUENCE [LARGE SCALE GENOMIC DNA]</scope>
    <source>
        <strain evidence="3 4">ATHUM6906</strain>
    </source>
</reference>
<dbReference type="InterPro" id="IPR013272">
    <property type="entry name" value="Vps72/YL1_C"/>
</dbReference>
<gene>
    <name evidence="3" type="ORF">PT974_02797</name>
</gene>